<organism evidence="1 2">
    <name type="scientific">Portunus trituberculatus</name>
    <name type="common">Swimming crab</name>
    <name type="synonym">Neptunus trituberculatus</name>
    <dbReference type="NCBI Taxonomy" id="210409"/>
    <lineage>
        <taxon>Eukaryota</taxon>
        <taxon>Metazoa</taxon>
        <taxon>Ecdysozoa</taxon>
        <taxon>Arthropoda</taxon>
        <taxon>Crustacea</taxon>
        <taxon>Multicrustacea</taxon>
        <taxon>Malacostraca</taxon>
        <taxon>Eumalacostraca</taxon>
        <taxon>Eucarida</taxon>
        <taxon>Decapoda</taxon>
        <taxon>Pleocyemata</taxon>
        <taxon>Brachyura</taxon>
        <taxon>Eubrachyura</taxon>
        <taxon>Portunoidea</taxon>
        <taxon>Portunidae</taxon>
        <taxon>Portuninae</taxon>
        <taxon>Portunus</taxon>
    </lineage>
</organism>
<name>A0A5B7IG07_PORTR</name>
<dbReference type="Proteomes" id="UP000324222">
    <property type="component" value="Unassembled WGS sequence"/>
</dbReference>
<evidence type="ECO:0000313" key="2">
    <source>
        <dbReference type="Proteomes" id="UP000324222"/>
    </source>
</evidence>
<dbReference type="AlphaFoldDB" id="A0A5B7IG07"/>
<keyword evidence="2" id="KW-1185">Reference proteome</keyword>
<gene>
    <name evidence="1" type="ORF">E2C01_078059</name>
</gene>
<proteinExistence type="predicted"/>
<reference evidence="1 2" key="1">
    <citation type="submission" date="2019-05" db="EMBL/GenBank/DDBJ databases">
        <title>Another draft genome of Portunus trituberculatus and its Hox gene families provides insights of decapod evolution.</title>
        <authorList>
            <person name="Jeong J.-H."/>
            <person name="Song I."/>
            <person name="Kim S."/>
            <person name="Choi T."/>
            <person name="Kim D."/>
            <person name="Ryu S."/>
            <person name="Kim W."/>
        </authorList>
    </citation>
    <scope>NUCLEOTIDE SEQUENCE [LARGE SCALE GENOMIC DNA]</scope>
    <source>
        <tissue evidence="1">Muscle</tissue>
    </source>
</reference>
<evidence type="ECO:0000313" key="1">
    <source>
        <dbReference type="EMBL" id="MPC83350.1"/>
    </source>
</evidence>
<sequence length="80" mass="8501">MKTPQCPFRERRRSSCGPEWQATHMYGARSKRHAPRSLPQALRVVDATGGLGGSSTVKDVVDAAVGVAGPHSLKTGSEGR</sequence>
<protein>
    <submittedName>
        <fullName evidence="1">Uncharacterized protein</fullName>
    </submittedName>
</protein>
<dbReference type="EMBL" id="VSRR010062286">
    <property type="protein sequence ID" value="MPC83350.1"/>
    <property type="molecule type" value="Genomic_DNA"/>
</dbReference>
<accession>A0A5B7IG07</accession>
<comment type="caution">
    <text evidence="1">The sequence shown here is derived from an EMBL/GenBank/DDBJ whole genome shotgun (WGS) entry which is preliminary data.</text>
</comment>